<evidence type="ECO:0000313" key="8">
    <source>
        <dbReference type="Proteomes" id="UP000732377"/>
    </source>
</evidence>
<name>A0A953LJY2_SYMTR</name>
<dbReference type="InterPro" id="IPR022781">
    <property type="entry name" value="Flagellar_biosynth_FliO"/>
</dbReference>
<gene>
    <name evidence="7" type="ORF">CWE10_09320</name>
</gene>
<dbReference type="RefSeq" id="WP_273379419.1">
    <property type="nucleotide sequence ID" value="NZ_PIUK01000078.1"/>
</dbReference>
<keyword evidence="4 6" id="KW-1133">Transmembrane helix</keyword>
<comment type="subcellular location">
    <subcellularLocation>
        <location evidence="1">Cell membrane</location>
    </subcellularLocation>
</comment>
<comment type="caution">
    <text evidence="7">The sequence shown here is derived from an EMBL/GenBank/DDBJ whole genome shotgun (WGS) entry which is preliminary data.</text>
</comment>
<keyword evidence="2" id="KW-1003">Cell membrane</keyword>
<dbReference type="GO" id="GO:0044781">
    <property type="term" value="P:bacterial-type flagellum organization"/>
    <property type="evidence" value="ECO:0007669"/>
    <property type="project" value="InterPro"/>
</dbReference>
<organism evidence="7 8">
    <name type="scientific">Symbiobacterium thermophilum</name>
    <dbReference type="NCBI Taxonomy" id="2734"/>
    <lineage>
        <taxon>Bacteria</taxon>
        <taxon>Bacillati</taxon>
        <taxon>Bacillota</taxon>
        <taxon>Clostridia</taxon>
        <taxon>Eubacteriales</taxon>
        <taxon>Symbiobacteriaceae</taxon>
        <taxon>Symbiobacterium</taxon>
    </lineage>
</organism>
<evidence type="ECO:0008006" key="9">
    <source>
        <dbReference type="Google" id="ProtNLM"/>
    </source>
</evidence>
<evidence type="ECO:0000313" key="7">
    <source>
        <dbReference type="EMBL" id="MBY6276397.1"/>
    </source>
</evidence>
<feature type="transmembrane region" description="Helical" evidence="6">
    <location>
        <begin position="20"/>
        <end position="41"/>
    </location>
</feature>
<evidence type="ECO:0000256" key="1">
    <source>
        <dbReference type="ARBA" id="ARBA00004236"/>
    </source>
</evidence>
<evidence type="ECO:0000256" key="4">
    <source>
        <dbReference type="ARBA" id="ARBA00022989"/>
    </source>
</evidence>
<dbReference type="EMBL" id="PIUK01000078">
    <property type="protein sequence ID" value="MBY6276397.1"/>
    <property type="molecule type" value="Genomic_DNA"/>
</dbReference>
<dbReference type="Proteomes" id="UP000732377">
    <property type="component" value="Unassembled WGS sequence"/>
</dbReference>
<proteinExistence type="predicted"/>
<evidence type="ECO:0000256" key="3">
    <source>
        <dbReference type="ARBA" id="ARBA00022692"/>
    </source>
</evidence>
<evidence type="ECO:0000256" key="5">
    <source>
        <dbReference type="ARBA" id="ARBA00023136"/>
    </source>
</evidence>
<accession>A0A953LJY2</accession>
<reference evidence="7" key="1">
    <citation type="submission" date="2017-11" db="EMBL/GenBank/DDBJ databases">
        <title>Three new genomes from thermophilic consortium.</title>
        <authorList>
            <person name="Quaggio R."/>
            <person name="Amgarten D."/>
            <person name="Setubal J.C."/>
        </authorList>
    </citation>
    <scope>NUCLEOTIDE SEQUENCE</scope>
    <source>
        <strain evidence="7">ZCTH01-B2</strain>
    </source>
</reference>
<keyword evidence="3 6" id="KW-0812">Transmembrane</keyword>
<dbReference type="AlphaFoldDB" id="A0A953LJY2"/>
<evidence type="ECO:0000256" key="2">
    <source>
        <dbReference type="ARBA" id="ARBA00022475"/>
    </source>
</evidence>
<dbReference type="GO" id="GO:0016020">
    <property type="term" value="C:membrane"/>
    <property type="evidence" value="ECO:0007669"/>
    <property type="project" value="InterPro"/>
</dbReference>
<protein>
    <recommendedName>
        <fullName evidence="9">Flagellar protein</fullName>
    </recommendedName>
</protein>
<dbReference type="Pfam" id="PF04347">
    <property type="entry name" value="FliO"/>
    <property type="match status" value="1"/>
</dbReference>
<sequence length="143" mass="15968">MNGSEELLQPRPLYGAEDLLIYLLGALLVIALAFVTVRWLARWQLQLARGRRMRVLEGLAVGRDRYLLLVQVGREILLLGSTEGSIRLLHRIDDPEQVEEWLAESQPERGPGPTTFADVEGAVRANLDRMRALLGRKGGGRGE</sequence>
<evidence type="ECO:0000256" key="6">
    <source>
        <dbReference type="SAM" id="Phobius"/>
    </source>
</evidence>
<keyword evidence="5 6" id="KW-0472">Membrane</keyword>